<dbReference type="RefSeq" id="WP_094884551.1">
    <property type="nucleotide sequence ID" value="NZ_NPMS01000002.1"/>
</dbReference>
<comment type="caution">
    <text evidence="8">The sequence shown here is derived from an EMBL/GenBank/DDBJ whole genome shotgun (WGS) entry which is preliminary data.</text>
</comment>
<dbReference type="OrthoDB" id="9804152at2"/>
<dbReference type="PANTHER" id="PTHR34478">
    <property type="entry name" value="PROTEIN LEMA"/>
    <property type="match status" value="1"/>
</dbReference>
<comment type="similarity">
    <text evidence="2">Belongs to the LemA family.</text>
</comment>
<dbReference type="GO" id="GO:0016020">
    <property type="term" value="C:membrane"/>
    <property type="evidence" value="ECO:0007669"/>
    <property type="project" value="UniProtKB-SubCell"/>
</dbReference>
<gene>
    <name evidence="8" type="ORF">CIL03_05885</name>
</gene>
<keyword evidence="3 7" id="KW-0812">Transmembrane</keyword>
<dbReference type="AlphaFoldDB" id="A0A265ND70"/>
<dbReference type="Pfam" id="PF04011">
    <property type="entry name" value="LemA"/>
    <property type="match status" value="1"/>
</dbReference>
<reference evidence="8 9" key="1">
    <citation type="submission" date="2017-08" db="EMBL/GenBank/DDBJ databases">
        <title>Virgibacillus indicus sp. nov. and Virgibacillus profoundi sp. nov, two moderately halophilic bacteria isolated from marine sediment by using the Microfluidic Streak Plate.</title>
        <authorList>
            <person name="Xu B."/>
            <person name="Hu B."/>
            <person name="Wang J."/>
            <person name="Zhu Y."/>
            <person name="Huang L."/>
            <person name="Du W."/>
            <person name="Huang Y."/>
        </authorList>
    </citation>
    <scope>NUCLEOTIDE SEQUENCE [LARGE SCALE GENOMIC DNA]</scope>
    <source>
        <strain evidence="8 9">IO3-P2-C2</strain>
    </source>
</reference>
<dbReference type="SUPFAM" id="SSF140478">
    <property type="entry name" value="LemA-like"/>
    <property type="match status" value="1"/>
</dbReference>
<evidence type="ECO:0000256" key="2">
    <source>
        <dbReference type="ARBA" id="ARBA00008854"/>
    </source>
</evidence>
<keyword evidence="5 7" id="KW-0472">Membrane</keyword>
<proteinExistence type="inferred from homology"/>
<evidence type="ECO:0000256" key="6">
    <source>
        <dbReference type="SAM" id="Coils"/>
    </source>
</evidence>
<dbReference type="EMBL" id="NPMS01000002">
    <property type="protein sequence ID" value="OZU89246.1"/>
    <property type="molecule type" value="Genomic_DNA"/>
</dbReference>
<evidence type="ECO:0000256" key="7">
    <source>
        <dbReference type="SAM" id="Phobius"/>
    </source>
</evidence>
<protein>
    <recommendedName>
        <fullName evidence="10">LemA family protein</fullName>
    </recommendedName>
</protein>
<comment type="subcellular location">
    <subcellularLocation>
        <location evidence="1">Membrane</location>
        <topology evidence="1">Single-pass membrane protein</topology>
    </subcellularLocation>
</comment>
<keyword evidence="9" id="KW-1185">Reference proteome</keyword>
<name>A0A265ND70_9BACI</name>
<evidence type="ECO:0000313" key="9">
    <source>
        <dbReference type="Proteomes" id="UP000216498"/>
    </source>
</evidence>
<dbReference type="InterPro" id="IPR007156">
    <property type="entry name" value="MamQ_LemA"/>
</dbReference>
<dbReference type="PANTHER" id="PTHR34478:SF1">
    <property type="entry name" value="PROTEIN LEMA"/>
    <property type="match status" value="1"/>
</dbReference>
<feature type="transmembrane region" description="Helical" evidence="7">
    <location>
        <begin position="12"/>
        <end position="30"/>
    </location>
</feature>
<evidence type="ECO:0008006" key="10">
    <source>
        <dbReference type="Google" id="ProtNLM"/>
    </source>
</evidence>
<accession>A0A265ND70</accession>
<feature type="coiled-coil region" evidence="6">
    <location>
        <begin position="87"/>
        <end position="114"/>
    </location>
</feature>
<evidence type="ECO:0000256" key="1">
    <source>
        <dbReference type="ARBA" id="ARBA00004167"/>
    </source>
</evidence>
<evidence type="ECO:0000256" key="5">
    <source>
        <dbReference type="ARBA" id="ARBA00023136"/>
    </source>
</evidence>
<evidence type="ECO:0000313" key="8">
    <source>
        <dbReference type="EMBL" id="OZU89246.1"/>
    </source>
</evidence>
<evidence type="ECO:0000256" key="3">
    <source>
        <dbReference type="ARBA" id="ARBA00022692"/>
    </source>
</evidence>
<sequence>MFRIGEFLLSPTGLVIIAIVVIVIIFMTIYNRFISLRNRTEQAFRSIDTYLEQRFDALTKLADAVASHNEHERTVHTRLAEIRSGYKNMTNDEKVQASNEAEDLKQRLSLQVENYPELKADGLYINMMRTTTDIEEKLSASRRSYNANVYKFNTMLDSFPTNIFGKMMNFKKAEMFKAAEEKRQDVDLRARLRGM</sequence>
<evidence type="ECO:0000256" key="4">
    <source>
        <dbReference type="ARBA" id="ARBA00022989"/>
    </source>
</evidence>
<dbReference type="Proteomes" id="UP000216498">
    <property type="component" value="Unassembled WGS sequence"/>
</dbReference>
<organism evidence="8 9">
    <name type="scientific">Virgibacillus indicus</name>
    <dbReference type="NCBI Taxonomy" id="2024554"/>
    <lineage>
        <taxon>Bacteria</taxon>
        <taxon>Bacillati</taxon>
        <taxon>Bacillota</taxon>
        <taxon>Bacilli</taxon>
        <taxon>Bacillales</taxon>
        <taxon>Bacillaceae</taxon>
        <taxon>Virgibacillus</taxon>
    </lineage>
</organism>
<dbReference type="Gene3D" id="1.20.1440.20">
    <property type="entry name" value="LemA-like domain"/>
    <property type="match status" value="1"/>
</dbReference>
<keyword evidence="4 7" id="KW-1133">Transmembrane helix</keyword>
<keyword evidence="6" id="KW-0175">Coiled coil</keyword>
<dbReference type="InterPro" id="IPR023353">
    <property type="entry name" value="LemA-like_dom_sf"/>
</dbReference>